<gene>
    <name evidence="1" type="ORF">GOBAR_AA15476</name>
</gene>
<proteinExistence type="predicted"/>
<evidence type="ECO:0000313" key="1">
    <source>
        <dbReference type="EMBL" id="PPS05193.1"/>
    </source>
</evidence>
<organism evidence="1 2">
    <name type="scientific">Gossypium barbadense</name>
    <name type="common">Sea Island cotton</name>
    <name type="synonym">Hibiscus barbadensis</name>
    <dbReference type="NCBI Taxonomy" id="3634"/>
    <lineage>
        <taxon>Eukaryota</taxon>
        <taxon>Viridiplantae</taxon>
        <taxon>Streptophyta</taxon>
        <taxon>Embryophyta</taxon>
        <taxon>Tracheophyta</taxon>
        <taxon>Spermatophyta</taxon>
        <taxon>Magnoliopsida</taxon>
        <taxon>eudicotyledons</taxon>
        <taxon>Gunneridae</taxon>
        <taxon>Pentapetalae</taxon>
        <taxon>rosids</taxon>
        <taxon>malvids</taxon>
        <taxon>Malvales</taxon>
        <taxon>Malvaceae</taxon>
        <taxon>Malvoideae</taxon>
        <taxon>Gossypium</taxon>
    </lineage>
</organism>
<dbReference type="EMBL" id="KZ664496">
    <property type="protein sequence ID" value="PPS05193.1"/>
    <property type="molecule type" value="Genomic_DNA"/>
</dbReference>
<protein>
    <submittedName>
        <fullName evidence="1">Uncharacterized protein</fullName>
    </submittedName>
</protein>
<evidence type="ECO:0000313" key="2">
    <source>
        <dbReference type="Proteomes" id="UP000239757"/>
    </source>
</evidence>
<reference evidence="1 2" key="1">
    <citation type="submission" date="2015-01" db="EMBL/GenBank/DDBJ databases">
        <title>Genome of allotetraploid Gossypium barbadense reveals genomic plasticity and fiber elongation in cotton evolution.</title>
        <authorList>
            <person name="Chen X."/>
            <person name="Liu X."/>
            <person name="Zhao B."/>
            <person name="Zheng H."/>
            <person name="Hu Y."/>
            <person name="Lu G."/>
            <person name="Yang C."/>
            <person name="Chen J."/>
            <person name="Shan C."/>
            <person name="Zhang L."/>
            <person name="Zhou Y."/>
            <person name="Wang L."/>
            <person name="Guo W."/>
            <person name="Bai Y."/>
            <person name="Ruan J."/>
            <person name="Shangguan X."/>
            <person name="Mao Y."/>
            <person name="Jiang J."/>
            <person name="Zhu Y."/>
            <person name="Lei J."/>
            <person name="Kang H."/>
            <person name="Chen S."/>
            <person name="He X."/>
            <person name="Wang R."/>
            <person name="Wang Y."/>
            <person name="Chen J."/>
            <person name="Wang L."/>
            <person name="Yu S."/>
            <person name="Wang B."/>
            <person name="Wei J."/>
            <person name="Song S."/>
            <person name="Lu X."/>
            <person name="Gao Z."/>
            <person name="Gu W."/>
            <person name="Deng X."/>
            <person name="Ma D."/>
            <person name="Wang S."/>
            <person name="Liang W."/>
            <person name="Fang L."/>
            <person name="Cai C."/>
            <person name="Zhu X."/>
            <person name="Zhou B."/>
            <person name="Zhang Y."/>
            <person name="Chen Z."/>
            <person name="Xu S."/>
            <person name="Zhu R."/>
            <person name="Wang S."/>
            <person name="Zhang T."/>
            <person name="Zhao G."/>
        </authorList>
    </citation>
    <scope>NUCLEOTIDE SEQUENCE [LARGE SCALE GENOMIC DNA]</scope>
    <source>
        <strain evidence="2">cv. Xinhai21</strain>
        <tissue evidence="1">Leaf</tissue>
    </source>
</reference>
<sequence>MRRVFHYLPYVADVDDVVAISVVWIVDAFRTCWQQSIRVFATADVSGDWDKMTRGWGRAGWAPLEGCLLKCNVDLACFE</sequence>
<dbReference type="AlphaFoldDB" id="A0A2P5XPC8"/>
<dbReference type="Proteomes" id="UP000239757">
    <property type="component" value="Unassembled WGS sequence"/>
</dbReference>
<name>A0A2P5XPC8_GOSBA</name>
<accession>A0A2P5XPC8</accession>
<dbReference type="OrthoDB" id="1001831at2759"/>